<proteinExistence type="predicted"/>
<dbReference type="Proteomes" id="UP000184452">
    <property type="component" value="Unassembled WGS sequence"/>
</dbReference>
<name>A0A1M6BW77_9ACTN</name>
<feature type="region of interest" description="Disordered" evidence="1">
    <location>
        <begin position="465"/>
        <end position="498"/>
    </location>
</feature>
<organism evidence="2 3">
    <name type="scientific">Nocardiopsis flavescens</name>
    <dbReference type="NCBI Taxonomy" id="758803"/>
    <lineage>
        <taxon>Bacteria</taxon>
        <taxon>Bacillati</taxon>
        <taxon>Actinomycetota</taxon>
        <taxon>Actinomycetes</taxon>
        <taxon>Streptosporangiales</taxon>
        <taxon>Nocardiopsidaceae</taxon>
        <taxon>Nocardiopsis</taxon>
    </lineage>
</organism>
<dbReference type="STRING" id="758803.SAMN05421803_101497"/>
<protein>
    <submittedName>
        <fullName evidence="2">Uncharacterized protein</fullName>
    </submittedName>
</protein>
<feature type="region of interest" description="Disordered" evidence="1">
    <location>
        <begin position="1"/>
        <end position="28"/>
    </location>
</feature>
<feature type="region of interest" description="Disordered" evidence="1">
    <location>
        <begin position="166"/>
        <end position="328"/>
    </location>
</feature>
<evidence type="ECO:0000313" key="3">
    <source>
        <dbReference type="Proteomes" id="UP000184452"/>
    </source>
</evidence>
<sequence>MNPSPAPTPARNREPAAHPSPTPRKRPLGAMNGIGFLPLLWVNSALEAGLFPTTRAHTVASAIAEAADRDGRWCYLYLDTLTRRCGGTLSRSTAKRALRDLLHHHLVRKLPRESLRTFFAQDLATGRRRADNLPDVLELLIPASAFTHHHPAVLEEINHARARIGEEPLTPHNRPDLPALRTPRRTRPTRTTEAAGVQGGPSRGVTLNPREGSQRPTHPSPAHPHPSDPSPHPLRTRTTTGAAVPRPRTEAAPAATRTPEHAPAPAPRQAPGATPPKPPTAQPPLPRPRTAPDADPPAPPAPERTPVPRPAPPTSPAPSSPPRPADPAPVPAWAYDLLARIPDAALHHPHHDRTHLATRLHDLARQGVTHTALTHALTGWEHTTRPYAALNARLTTPDTLHAWNTHNLHHTPVEPAADQHAPDHPTTFTLDTHGKATHTCPHHPTLRNTPGGTCTICGHPCRTHPDHTPPPTKPATPHPTRTLDRLLGPPRPDTRFTTPKCDNEHCNPDPHSPRYRTILRRTPDDRTITATPCPTCGEADGDAPERDTRAPVTALTAPGGAET</sequence>
<keyword evidence="3" id="KW-1185">Reference proteome</keyword>
<evidence type="ECO:0000256" key="1">
    <source>
        <dbReference type="SAM" id="MobiDB-lite"/>
    </source>
</evidence>
<dbReference type="EMBL" id="FQZK01000001">
    <property type="protein sequence ID" value="SHI53032.1"/>
    <property type="molecule type" value="Genomic_DNA"/>
</dbReference>
<feature type="compositionally biased region" description="Pro residues" evidence="1">
    <location>
        <begin position="262"/>
        <end position="328"/>
    </location>
</feature>
<gene>
    <name evidence="2" type="ORF">SAMN05421803_101497</name>
</gene>
<dbReference type="AlphaFoldDB" id="A0A1M6BW77"/>
<evidence type="ECO:0000313" key="2">
    <source>
        <dbReference type="EMBL" id="SHI53032.1"/>
    </source>
</evidence>
<feature type="compositionally biased region" description="Pro residues" evidence="1">
    <location>
        <begin position="218"/>
        <end position="232"/>
    </location>
</feature>
<accession>A0A1M6BW77</accession>
<feature type="compositionally biased region" description="Pro residues" evidence="1">
    <location>
        <begin position="468"/>
        <end position="477"/>
    </location>
</feature>
<reference evidence="2 3" key="1">
    <citation type="submission" date="2016-11" db="EMBL/GenBank/DDBJ databases">
        <authorList>
            <person name="Jaros S."/>
            <person name="Januszkiewicz K."/>
            <person name="Wedrychowicz H."/>
        </authorList>
    </citation>
    <scope>NUCLEOTIDE SEQUENCE [LARGE SCALE GENOMIC DNA]</scope>
    <source>
        <strain evidence="2 3">CGMCC 4.5723</strain>
    </source>
</reference>
<feature type="compositionally biased region" description="Low complexity" evidence="1">
    <location>
        <begin position="242"/>
        <end position="261"/>
    </location>
</feature>
<feature type="region of interest" description="Disordered" evidence="1">
    <location>
        <begin position="523"/>
        <end position="563"/>
    </location>
</feature>